<sequence>MLQVLRSSFHDSYSVHCLSFITSEIAPAKNSHLQLSSENIDSHVGMPECPTHSCRVLRSRHTRPTNDVFHVRRTIDCLLRQMQSLANSRELPFVSPHRPLYTVTIVYFYNILITLCFLAFCDLVSLVTSISGFVSCDIFCSHSSVVLATWFDGFG</sequence>
<dbReference type="AlphaFoldDB" id="C4Y9J3"/>
<dbReference type="KEGG" id="clu:CLUG_04883"/>
<dbReference type="HOGENOM" id="CLU_1695300_0_0_1"/>
<keyword evidence="1" id="KW-1133">Transmembrane helix</keyword>
<accession>C4Y9J3</accession>
<dbReference type="VEuPathDB" id="FungiDB:CLUG_04883"/>
<evidence type="ECO:0000256" key="1">
    <source>
        <dbReference type="SAM" id="Phobius"/>
    </source>
</evidence>
<keyword evidence="1" id="KW-0812">Transmembrane</keyword>
<organism evidence="2 3">
    <name type="scientific">Clavispora lusitaniae (strain ATCC 42720)</name>
    <name type="common">Yeast</name>
    <name type="synonym">Candida lusitaniae</name>
    <dbReference type="NCBI Taxonomy" id="306902"/>
    <lineage>
        <taxon>Eukaryota</taxon>
        <taxon>Fungi</taxon>
        <taxon>Dikarya</taxon>
        <taxon>Ascomycota</taxon>
        <taxon>Saccharomycotina</taxon>
        <taxon>Pichiomycetes</taxon>
        <taxon>Metschnikowiaceae</taxon>
        <taxon>Clavispora</taxon>
    </lineage>
</organism>
<dbReference type="Proteomes" id="UP000007703">
    <property type="component" value="Unassembled WGS sequence"/>
</dbReference>
<keyword evidence="1" id="KW-0472">Membrane</keyword>
<feature type="transmembrane region" description="Helical" evidence="1">
    <location>
        <begin position="99"/>
        <end position="120"/>
    </location>
</feature>
<reference evidence="2 3" key="1">
    <citation type="journal article" date="2009" name="Nature">
        <title>Evolution of pathogenicity and sexual reproduction in eight Candida genomes.</title>
        <authorList>
            <person name="Butler G."/>
            <person name="Rasmussen M.D."/>
            <person name="Lin M.F."/>
            <person name="Santos M.A."/>
            <person name="Sakthikumar S."/>
            <person name="Munro C.A."/>
            <person name="Rheinbay E."/>
            <person name="Grabherr M."/>
            <person name="Forche A."/>
            <person name="Reedy J.L."/>
            <person name="Agrafioti I."/>
            <person name="Arnaud M.B."/>
            <person name="Bates S."/>
            <person name="Brown A.J."/>
            <person name="Brunke S."/>
            <person name="Costanzo M.C."/>
            <person name="Fitzpatrick D.A."/>
            <person name="de Groot P.W."/>
            <person name="Harris D."/>
            <person name="Hoyer L.L."/>
            <person name="Hube B."/>
            <person name="Klis F.M."/>
            <person name="Kodira C."/>
            <person name="Lennard N."/>
            <person name="Logue M.E."/>
            <person name="Martin R."/>
            <person name="Neiman A.M."/>
            <person name="Nikolaou E."/>
            <person name="Quail M.A."/>
            <person name="Quinn J."/>
            <person name="Santos M.C."/>
            <person name="Schmitzberger F.F."/>
            <person name="Sherlock G."/>
            <person name="Shah P."/>
            <person name="Silverstein K.A."/>
            <person name="Skrzypek M.S."/>
            <person name="Soll D."/>
            <person name="Staggs R."/>
            <person name="Stansfield I."/>
            <person name="Stumpf M.P."/>
            <person name="Sudbery P.E."/>
            <person name="Srikantha T."/>
            <person name="Zeng Q."/>
            <person name="Berman J."/>
            <person name="Berriman M."/>
            <person name="Heitman J."/>
            <person name="Gow N.A."/>
            <person name="Lorenz M.C."/>
            <person name="Birren B.W."/>
            <person name="Kellis M."/>
            <person name="Cuomo C.A."/>
        </authorList>
    </citation>
    <scope>NUCLEOTIDE SEQUENCE [LARGE SCALE GENOMIC DNA]</scope>
    <source>
        <strain evidence="2 3">ATCC 42720</strain>
    </source>
</reference>
<gene>
    <name evidence="2" type="ORF">CLUG_04883</name>
</gene>
<name>C4Y9J3_CLAL4</name>
<protein>
    <submittedName>
        <fullName evidence="2">Uncharacterized protein</fullName>
    </submittedName>
</protein>
<evidence type="ECO:0000313" key="3">
    <source>
        <dbReference type="Proteomes" id="UP000007703"/>
    </source>
</evidence>
<dbReference type="EMBL" id="CH408081">
    <property type="protein sequence ID" value="EEQ40755.1"/>
    <property type="molecule type" value="Genomic_DNA"/>
</dbReference>
<dbReference type="InParanoid" id="C4Y9J3"/>
<proteinExistence type="predicted"/>
<evidence type="ECO:0000313" key="2">
    <source>
        <dbReference type="EMBL" id="EEQ40755.1"/>
    </source>
</evidence>